<dbReference type="PROSITE" id="PS00678">
    <property type="entry name" value="WD_REPEATS_1"/>
    <property type="match status" value="3"/>
</dbReference>
<dbReference type="GO" id="GO:0032040">
    <property type="term" value="C:small-subunit processome"/>
    <property type="evidence" value="ECO:0007669"/>
    <property type="project" value="InterPro"/>
</dbReference>
<feature type="repeat" description="WD" evidence="6">
    <location>
        <begin position="686"/>
        <end position="727"/>
    </location>
</feature>
<feature type="repeat" description="WD" evidence="6">
    <location>
        <begin position="423"/>
        <end position="464"/>
    </location>
</feature>
<evidence type="ECO:0000256" key="7">
    <source>
        <dbReference type="SAM" id="MobiDB-lite"/>
    </source>
</evidence>
<evidence type="ECO:0000256" key="1">
    <source>
        <dbReference type="ARBA" id="ARBA00004604"/>
    </source>
</evidence>
<accession>A0A395NBP1</accession>
<dbReference type="SMART" id="SM00320">
    <property type="entry name" value="WD40"/>
    <property type="match status" value="12"/>
</dbReference>
<dbReference type="Proteomes" id="UP000266272">
    <property type="component" value="Unassembled WGS sequence"/>
</dbReference>
<evidence type="ECO:0000259" key="8">
    <source>
        <dbReference type="Pfam" id="PF08625"/>
    </source>
</evidence>
<sequence>MATKQPLKTTFDVERVIRPIYTGGSVAIDNKAQILATTLGEDVILTNPTNGKHLAQVEGDGEAISTLTITPSGSHLIVCSRSLSMRIFTLKWSAVDDSVEATLVRTLKPHTTPVIVLAVDRTGTLLATGGTDGVIKVWDIAGGYVTHTFRGPSVLVSALRFFEVAGRAASSRNSKGAKNQPKTADEEDGEDTDNVTTTNFRLASGSQDGKVRIWDLNKRSCIANLDSHVSDVQAIDYSPTQHAIVTASRDKTVIWWDTKSWKIRKVVPCLELVETAGFLGDGSLTFSAGANGCLRIWDTDKGAELTPKQSSKSEEEGIVAGIYRPELPFILLVQVDHTLALYETASNASTTTLPTPEPFRRISGTHDEIIDLAYLLPDHSLLALATNSEDVRLVSVTESQKGAQEMAWTKSETPYFGQDVALLRGHEDIVIALDVDWSGHWVATGAKDNTAKLWRVDPANNTHVCWASFSGHAESLGAVALPRTIPPEGSAARTDPLNHPPPFLLTGSQDQTIKKWEIPRTPQPQGQKTNARSVFTRKAHDKDINAIDVHHAGQLFASASQDKTVKVWSVEEGEVQGILRGHKRGVWSVQFSPAQMPALQGEDGPVTGKGVILTGSGDKSIKLWNLADYTCIRTFEGHSNSVLKVAWLNMASRPEQSKGLVQFASAGGDGLVKIWNANSGEAECTLDNHEDRVWALAVHPKTNAVVSGSGDSTVTFWKDTTSETQAAASQAALELIKQEQELENYMHAGSYREAITLALQLNHPGRLLNLFTSVVTTSKPEQGSLCGIKAVDKVLATLSDDQIYLLLLRLRDWNTNARTAPVAQRILWTLIKSYPASKFSNLPVKGSRGEKSLKDVLHGLRVYTERHYKRMEELVDESYLVEYTLQEMDSLAPALQSDVSMKELGDGTHTDTVMIG</sequence>
<feature type="repeat" description="WD" evidence="6">
    <location>
        <begin position="225"/>
        <end position="266"/>
    </location>
</feature>
<dbReference type="AlphaFoldDB" id="A0A395NBP1"/>
<dbReference type="PROSITE" id="PS50294">
    <property type="entry name" value="WD_REPEATS_REGION"/>
    <property type="match status" value="5"/>
</dbReference>
<dbReference type="PANTHER" id="PTHR19854">
    <property type="entry name" value="TRANSDUCIN BETA-LIKE 3"/>
    <property type="match status" value="1"/>
</dbReference>
<organism evidence="9 10">
    <name type="scientific">Trichoderma arundinaceum</name>
    <dbReference type="NCBI Taxonomy" id="490622"/>
    <lineage>
        <taxon>Eukaryota</taxon>
        <taxon>Fungi</taxon>
        <taxon>Dikarya</taxon>
        <taxon>Ascomycota</taxon>
        <taxon>Pezizomycotina</taxon>
        <taxon>Sordariomycetes</taxon>
        <taxon>Hypocreomycetidae</taxon>
        <taxon>Hypocreales</taxon>
        <taxon>Hypocreaceae</taxon>
        <taxon>Trichoderma</taxon>
    </lineage>
</organism>
<dbReference type="STRING" id="490622.A0A395NBP1"/>
<dbReference type="EMBL" id="PXOA01000638">
    <property type="protein sequence ID" value="RFU73532.1"/>
    <property type="molecule type" value="Genomic_DNA"/>
</dbReference>
<dbReference type="GO" id="GO:0034511">
    <property type="term" value="F:U3 snoRNA binding"/>
    <property type="evidence" value="ECO:0007669"/>
    <property type="project" value="TreeGrafter"/>
</dbReference>
<evidence type="ECO:0000256" key="6">
    <source>
        <dbReference type="PROSITE-ProRule" id="PRU00221"/>
    </source>
</evidence>
<evidence type="ECO:0000256" key="4">
    <source>
        <dbReference type="ARBA" id="ARBA00023242"/>
    </source>
</evidence>
<dbReference type="CDD" id="cd00200">
    <property type="entry name" value="WD40"/>
    <property type="match status" value="2"/>
</dbReference>
<feature type="region of interest" description="Disordered" evidence="7">
    <location>
        <begin position="172"/>
        <end position="200"/>
    </location>
</feature>
<reference evidence="9 10" key="1">
    <citation type="journal article" date="2018" name="PLoS Pathog.">
        <title>Evolution of structural diversity of trichothecenes, a family of toxins produced by plant pathogenic and entomopathogenic fungi.</title>
        <authorList>
            <person name="Proctor R.H."/>
            <person name="McCormick S.P."/>
            <person name="Kim H.S."/>
            <person name="Cardoza R.E."/>
            <person name="Stanley A.M."/>
            <person name="Lindo L."/>
            <person name="Kelly A."/>
            <person name="Brown D.W."/>
            <person name="Lee T."/>
            <person name="Vaughan M.M."/>
            <person name="Alexander N.J."/>
            <person name="Busman M."/>
            <person name="Gutierrez S."/>
        </authorList>
    </citation>
    <scope>NUCLEOTIDE SEQUENCE [LARGE SCALE GENOMIC DNA]</scope>
    <source>
        <strain evidence="9 10">IBT 40837</strain>
    </source>
</reference>
<dbReference type="InterPro" id="IPR036322">
    <property type="entry name" value="WD40_repeat_dom_sf"/>
</dbReference>
<proteinExistence type="predicted"/>
<dbReference type="PROSITE" id="PS50082">
    <property type="entry name" value="WD_REPEATS_2"/>
    <property type="match status" value="8"/>
</dbReference>
<dbReference type="GO" id="GO:0030686">
    <property type="term" value="C:90S preribosome"/>
    <property type="evidence" value="ECO:0007669"/>
    <property type="project" value="TreeGrafter"/>
</dbReference>
<dbReference type="SUPFAM" id="SSF50978">
    <property type="entry name" value="WD40 repeat-like"/>
    <property type="match status" value="2"/>
</dbReference>
<comment type="subcellular location">
    <subcellularLocation>
        <location evidence="1">Nucleus</location>
        <location evidence="1">Nucleolus</location>
    </subcellularLocation>
</comment>
<feature type="repeat" description="WD" evidence="6">
    <location>
        <begin position="202"/>
        <end position="224"/>
    </location>
</feature>
<keyword evidence="3" id="KW-0677">Repeat</keyword>
<dbReference type="GO" id="GO:0000480">
    <property type="term" value="P:endonucleolytic cleavage in 5'-ETS of tricistronic rRNA transcript (SSU-rRNA, 5.8S rRNA, LSU-rRNA)"/>
    <property type="evidence" value="ECO:0007669"/>
    <property type="project" value="TreeGrafter"/>
</dbReference>
<dbReference type="InterPro" id="IPR013934">
    <property type="entry name" value="Utp13_C"/>
</dbReference>
<dbReference type="Pfam" id="PF08625">
    <property type="entry name" value="Utp13"/>
    <property type="match status" value="1"/>
</dbReference>
<comment type="caution">
    <text evidence="9">The sequence shown here is derived from an EMBL/GenBank/DDBJ whole genome shotgun (WGS) entry which is preliminary data.</text>
</comment>
<feature type="domain" description="U3 small nucleolar RNA-associated protein 13 C-terminal" evidence="8">
    <location>
        <begin position="739"/>
        <end position="888"/>
    </location>
</feature>
<feature type="repeat" description="WD" evidence="6">
    <location>
        <begin position="663"/>
        <end position="685"/>
    </location>
</feature>
<keyword evidence="2 6" id="KW-0853">WD repeat</keyword>
<name>A0A395NBP1_TRIAR</name>
<dbReference type="InterPro" id="IPR015943">
    <property type="entry name" value="WD40/YVTN_repeat-like_dom_sf"/>
</dbReference>
<gene>
    <name evidence="9" type="ORF">TARUN_8717</name>
</gene>
<dbReference type="PRINTS" id="PR00320">
    <property type="entry name" value="GPROTEINBRPT"/>
</dbReference>
<dbReference type="InterPro" id="IPR020472">
    <property type="entry name" value="WD40_PAC1"/>
</dbReference>
<feature type="repeat" description="WD" evidence="6">
    <location>
        <begin position="537"/>
        <end position="578"/>
    </location>
</feature>
<evidence type="ECO:0000313" key="9">
    <source>
        <dbReference type="EMBL" id="RFU73532.1"/>
    </source>
</evidence>
<evidence type="ECO:0000256" key="5">
    <source>
        <dbReference type="ARBA" id="ARBA00037338"/>
    </source>
</evidence>
<feature type="compositionally biased region" description="Polar residues" evidence="7">
    <location>
        <begin position="172"/>
        <end position="182"/>
    </location>
</feature>
<dbReference type="GO" id="GO:0000472">
    <property type="term" value="P:endonucleolytic cleavage to generate mature 5'-end of SSU-rRNA from (SSU-rRNA, 5.8S rRNA, LSU-rRNA)"/>
    <property type="evidence" value="ECO:0007669"/>
    <property type="project" value="TreeGrafter"/>
</dbReference>
<dbReference type="OrthoDB" id="5414888at2759"/>
<dbReference type="FunFam" id="2.130.10.10:FF:001144">
    <property type="entry name" value="WD40 repeat-like protein"/>
    <property type="match status" value="1"/>
</dbReference>
<evidence type="ECO:0000313" key="10">
    <source>
        <dbReference type="Proteomes" id="UP000266272"/>
    </source>
</evidence>
<feature type="repeat" description="WD" evidence="6">
    <location>
        <begin position="107"/>
        <end position="148"/>
    </location>
</feature>
<feature type="repeat" description="WD" evidence="6">
    <location>
        <begin position="612"/>
        <end position="634"/>
    </location>
</feature>
<dbReference type="Pfam" id="PF00400">
    <property type="entry name" value="WD40"/>
    <property type="match status" value="8"/>
</dbReference>
<dbReference type="InterPro" id="IPR019775">
    <property type="entry name" value="WD40_repeat_CS"/>
</dbReference>
<evidence type="ECO:0000256" key="3">
    <source>
        <dbReference type="ARBA" id="ARBA00022737"/>
    </source>
</evidence>
<dbReference type="InterPro" id="IPR001680">
    <property type="entry name" value="WD40_rpt"/>
</dbReference>
<dbReference type="FunFam" id="2.130.10.10:FF:001009">
    <property type="entry name" value="Small nucleolar ribonucleoprotein complex subunit, putative"/>
    <property type="match status" value="1"/>
</dbReference>
<evidence type="ECO:0000256" key="2">
    <source>
        <dbReference type="ARBA" id="ARBA00022574"/>
    </source>
</evidence>
<keyword evidence="4" id="KW-0539">Nucleus</keyword>
<comment type="function">
    <text evidence="5">Component of the ASTRA complex involved in chromatin remodeling.</text>
</comment>
<protein>
    <submittedName>
        <fullName evidence="9">Small nucleolar ribonucleo complex subunit</fullName>
    </submittedName>
</protein>
<dbReference type="Gene3D" id="2.130.10.10">
    <property type="entry name" value="YVTN repeat-like/Quinoprotein amine dehydrogenase"/>
    <property type="match status" value="4"/>
</dbReference>
<keyword evidence="10" id="KW-1185">Reference proteome</keyword>
<dbReference type="PANTHER" id="PTHR19854:SF15">
    <property type="entry name" value="TRANSDUCIN BETA-LIKE PROTEIN 3"/>
    <property type="match status" value="1"/>
</dbReference>